<proteinExistence type="predicted"/>
<organism evidence="4 5">
    <name type="scientific">Pedobacter alpinus</name>
    <dbReference type="NCBI Taxonomy" id="1590643"/>
    <lineage>
        <taxon>Bacteria</taxon>
        <taxon>Pseudomonadati</taxon>
        <taxon>Bacteroidota</taxon>
        <taxon>Sphingobacteriia</taxon>
        <taxon>Sphingobacteriales</taxon>
        <taxon>Sphingobacteriaceae</taxon>
        <taxon>Pedobacter</taxon>
    </lineage>
</organism>
<feature type="domain" description="HTH araC/xylS-type" evidence="3">
    <location>
        <begin position="1"/>
        <end position="40"/>
    </location>
</feature>
<dbReference type="Proteomes" id="UP001597546">
    <property type="component" value="Unassembled WGS sequence"/>
</dbReference>
<dbReference type="PROSITE" id="PS01124">
    <property type="entry name" value="HTH_ARAC_FAMILY_2"/>
    <property type="match status" value="1"/>
</dbReference>
<dbReference type="Gene3D" id="1.10.10.60">
    <property type="entry name" value="Homeodomain-like"/>
    <property type="match status" value="1"/>
</dbReference>
<keyword evidence="1" id="KW-0805">Transcription regulation</keyword>
<sequence>MNTDNNINQTEMLCGFNDVRCFREQFSKLFGIKPSEYNKKYRSNLSNKHREIR</sequence>
<keyword evidence="2" id="KW-0804">Transcription</keyword>
<dbReference type="EMBL" id="JBHULV010000017">
    <property type="protein sequence ID" value="MFD2731269.1"/>
    <property type="molecule type" value="Genomic_DNA"/>
</dbReference>
<dbReference type="InterPro" id="IPR009057">
    <property type="entry name" value="Homeodomain-like_sf"/>
</dbReference>
<dbReference type="RefSeq" id="WP_379041063.1">
    <property type="nucleotide sequence ID" value="NZ_JBHSKW010000007.1"/>
</dbReference>
<name>A0ABW5TQG7_9SPHI</name>
<protein>
    <recommendedName>
        <fullName evidence="3">HTH araC/xylS-type domain-containing protein</fullName>
    </recommendedName>
</protein>
<dbReference type="InterPro" id="IPR018060">
    <property type="entry name" value="HTH_AraC"/>
</dbReference>
<gene>
    <name evidence="4" type="ORF">ACFSSE_06090</name>
</gene>
<dbReference type="SUPFAM" id="SSF46689">
    <property type="entry name" value="Homeodomain-like"/>
    <property type="match status" value="1"/>
</dbReference>
<evidence type="ECO:0000256" key="2">
    <source>
        <dbReference type="ARBA" id="ARBA00023163"/>
    </source>
</evidence>
<evidence type="ECO:0000313" key="5">
    <source>
        <dbReference type="Proteomes" id="UP001597546"/>
    </source>
</evidence>
<evidence type="ECO:0000259" key="3">
    <source>
        <dbReference type="PROSITE" id="PS01124"/>
    </source>
</evidence>
<keyword evidence="5" id="KW-1185">Reference proteome</keyword>
<accession>A0ABW5TQG7</accession>
<evidence type="ECO:0000313" key="4">
    <source>
        <dbReference type="EMBL" id="MFD2731269.1"/>
    </source>
</evidence>
<comment type="caution">
    <text evidence="4">The sequence shown here is derived from an EMBL/GenBank/DDBJ whole genome shotgun (WGS) entry which is preliminary data.</text>
</comment>
<evidence type="ECO:0000256" key="1">
    <source>
        <dbReference type="ARBA" id="ARBA00023015"/>
    </source>
</evidence>
<reference evidence="5" key="1">
    <citation type="journal article" date="2019" name="Int. J. Syst. Evol. Microbiol.">
        <title>The Global Catalogue of Microorganisms (GCM) 10K type strain sequencing project: providing services to taxonomists for standard genome sequencing and annotation.</title>
        <authorList>
            <consortium name="The Broad Institute Genomics Platform"/>
            <consortium name="The Broad Institute Genome Sequencing Center for Infectious Disease"/>
            <person name="Wu L."/>
            <person name="Ma J."/>
        </authorList>
    </citation>
    <scope>NUCLEOTIDE SEQUENCE [LARGE SCALE GENOMIC DNA]</scope>
    <source>
        <strain evidence="5">KCTC 42456</strain>
    </source>
</reference>